<organism evidence="8 9">
    <name type="scientific">Acaromyces ingoldii</name>
    <dbReference type="NCBI Taxonomy" id="215250"/>
    <lineage>
        <taxon>Eukaryota</taxon>
        <taxon>Fungi</taxon>
        <taxon>Dikarya</taxon>
        <taxon>Basidiomycota</taxon>
        <taxon>Ustilaginomycotina</taxon>
        <taxon>Exobasidiomycetes</taxon>
        <taxon>Exobasidiales</taxon>
        <taxon>Cryptobasidiaceae</taxon>
        <taxon>Acaromyces</taxon>
    </lineage>
</organism>
<evidence type="ECO:0000256" key="6">
    <source>
        <dbReference type="RuleBase" id="RU000461"/>
    </source>
</evidence>
<dbReference type="GeneID" id="37044907"/>
<dbReference type="InterPro" id="IPR050121">
    <property type="entry name" value="Cytochrome_P450_monoxygenase"/>
</dbReference>
<dbReference type="PRINTS" id="PR00463">
    <property type="entry name" value="EP450I"/>
</dbReference>
<evidence type="ECO:0000256" key="2">
    <source>
        <dbReference type="ARBA" id="ARBA00010617"/>
    </source>
</evidence>
<keyword evidence="4 5" id="KW-0408">Iron</keyword>
<keyword evidence="7" id="KW-0812">Transmembrane</keyword>
<dbReference type="Gene3D" id="1.10.630.10">
    <property type="entry name" value="Cytochrome P450"/>
    <property type="match status" value="1"/>
</dbReference>
<dbReference type="SUPFAM" id="SSF48264">
    <property type="entry name" value="Cytochrome P450"/>
    <property type="match status" value="1"/>
</dbReference>
<evidence type="ECO:0000256" key="5">
    <source>
        <dbReference type="PIRSR" id="PIRSR602401-1"/>
    </source>
</evidence>
<keyword evidence="7" id="KW-1133">Transmembrane helix</keyword>
<evidence type="ECO:0000256" key="3">
    <source>
        <dbReference type="ARBA" id="ARBA00022723"/>
    </source>
</evidence>
<feature type="binding site" description="axial binding residue" evidence="5">
    <location>
        <position position="463"/>
    </location>
    <ligand>
        <name>heme</name>
        <dbReference type="ChEBI" id="CHEBI:30413"/>
    </ligand>
    <ligandPart>
        <name>Fe</name>
        <dbReference type="ChEBI" id="CHEBI:18248"/>
    </ligandPart>
</feature>
<evidence type="ECO:0000256" key="4">
    <source>
        <dbReference type="ARBA" id="ARBA00023004"/>
    </source>
</evidence>
<accession>A0A316YC90</accession>
<proteinExistence type="inferred from homology"/>
<dbReference type="OrthoDB" id="1470350at2759"/>
<name>A0A316YC90_9BASI</name>
<evidence type="ECO:0000313" key="8">
    <source>
        <dbReference type="EMBL" id="PWN86514.1"/>
    </source>
</evidence>
<gene>
    <name evidence="8" type="ORF">FA10DRAFT_270078</name>
</gene>
<keyword evidence="6" id="KW-0560">Oxidoreductase</keyword>
<comment type="similarity">
    <text evidence="2 6">Belongs to the cytochrome P450 family.</text>
</comment>
<dbReference type="InterPro" id="IPR017972">
    <property type="entry name" value="Cyt_P450_CS"/>
</dbReference>
<dbReference type="AlphaFoldDB" id="A0A316YC90"/>
<comment type="cofactor">
    <cofactor evidence="1 5">
        <name>heme</name>
        <dbReference type="ChEBI" id="CHEBI:30413"/>
    </cofactor>
</comment>
<dbReference type="PANTHER" id="PTHR24305">
    <property type="entry name" value="CYTOCHROME P450"/>
    <property type="match status" value="1"/>
</dbReference>
<dbReference type="GO" id="GO:0016705">
    <property type="term" value="F:oxidoreductase activity, acting on paired donors, with incorporation or reduction of molecular oxygen"/>
    <property type="evidence" value="ECO:0007669"/>
    <property type="project" value="InterPro"/>
</dbReference>
<dbReference type="PANTHER" id="PTHR24305:SF232">
    <property type="entry name" value="P450, PUTATIVE (EUROFUNG)-RELATED"/>
    <property type="match status" value="1"/>
</dbReference>
<keyword evidence="5 6" id="KW-0349">Heme</keyword>
<dbReference type="GO" id="GO:0005506">
    <property type="term" value="F:iron ion binding"/>
    <property type="evidence" value="ECO:0007669"/>
    <property type="project" value="InterPro"/>
</dbReference>
<dbReference type="InterPro" id="IPR036396">
    <property type="entry name" value="Cyt_P450_sf"/>
</dbReference>
<reference evidence="8 9" key="1">
    <citation type="journal article" date="2018" name="Mol. Biol. Evol.">
        <title>Broad Genomic Sampling Reveals a Smut Pathogenic Ancestry of the Fungal Clade Ustilaginomycotina.</title>
        <authorList>
            <person name="Kijpornyongpan T."/>
            <person name="Mondo S.J."/>
            <person name="Barry K."/>
            <person name="Sandor L."/>
            <person name="Lee J."/>
            <person name="Lipzen A."/>
            <person name="Pangilinan J."/>
            <person name="LaButti K."/>
            <person name="Hainaut M."/>
            <person name="Henrissat B."/>
            <person name="Grigoriev I.V."/>
            <person name="Spatafora J.W."/>
            <person name="Aime M.C."/>
        </authorList>
    </citation>
    <scope>NUCLEOTIDE SEQUENCE [LARGE SCALE GENOMIC DNA]</scope>
    <source>
        <strain evidence="8 9">MCA 4198</strain>
    </source>
</reference>
<sequence>MVKNYTIVHLDWVGHDDKSASKLITATLVAVLVAYVTYNLFLHPLAGIPGPFISRSGLWSYRVNRAIFRDASQSYDKLHDDYGAYVRIGRNHVMTADPAAVNVLYGHSSKWTKSGFYHLFRLGPPKGIMSETDVKKHAALRRASSSAYSISALLELEVSVDIMVEKLFRQLDGFVERKQPWNAGLWLQWFAMDVVGDLAFGKNFGLIEKATDTNNLIPAVEDFVFVATLMGTFPTIGDPLFTAASAAGAGGRGAAHLMQVTQESVKARLKRAEEIVKAGGTTDELQKDMLSRFLRAKDPETGKKLTVDQICTSATQVVGAGSDTTAITMRAIIYYTLVTPGVYEKLMEELEAAVSNGSLTFPTPYNEGVKLEYFQAIVKEALRYYPAVPWPMPRVAPEGGAHIGDHYFPPGSRVGMSAYAYHRRAYGHDSKRFRPERWIEATDEEKKEMEKNLLSFGGGARVCIGRNISIMEMTKVIPYLFWTYHFSITPRGPGSPHKYKQGRGSDGVLDSESWYVKSSWFSSQYDFFLDVKKRDVEAVQ</sequence>
<dbReference type="CDD" id="cd11060">
    <property type="entry name" value="CYP57A1-like"/>
    <property type="match status" value="1"/>
</dbReference>
<dbReference type="Proteomes" id="UP000245768">
    <property type="component" value="Unassembled WGS sequence"/>
</dbReference>
<dbReference type="InterPro" id="IPR001128">
    <property type="entry name" value="Cyt_P450"/>
</dbReference>
<dbReference type="EMBL" id="KZ819644">
    <property type="protein sequence ID" value="PWN86514.1"/>
    <property type="molecule type" value="Genomic_DNA"/>
</dbReference>
<keyword evidence="9" id="KW-1185">Reference proteome</keyword>
<dbReference type="STRING" id="215250.A0A316YC90"/>
<dbReference type="Pfam" id="PF00067">
    <property type="entry name" value="p450"/>
    <property type="match status" value="1"/>
</dbReference>
<dbReference type="GO" id="GO:0004497">
    <property type="term" value="F:monooxygenase activity"/>
    <property type="evidence" value="ECO:0007669"/>
    <property type="project" value="UniProtKB-KW"/>
</dbReference>
<dbReference type="InParanoid" id="A0A316YC90"/>
<dbReference type="PROSITE" id="PS00086">
    <property type="entry name" value="CYTOCHROME_P450"/>
    <property type="match status" value="1"/>
</dbReference>
<dbReference type="InterPro" id="IPR002401">
    <property type="entry name" value="Cyt_P450_E_grp-I"/>
</dbReference>
<keyword evidence="6" id="KW-0503">Monooxygenase</keyword>
<evidence type="ECO:0000256" key="7">
    <source>
        <dbReference type="SAM" id="Phobius"/>
    </source>
</evidence>
<dbReference type="GO" id="GO:0020037">
    <property type="term" value="F:heme binding"/>
    <property type="evidence" value="ECO:0007669"/>
    <property type="project" value="InterPro"/>
</dbReference>
<keyword evidence="3 5" id="KW-0479">Metal-binding</keyword>
<evidence type="ECO:0000256" key="1">
    <source>
        <dbReference type="ARBA" id="ARBA00001971"/>
    </source>
</evidence>
<keyword evidence="7" id="KW-0472">Membrane</keyword>
<evidence type="ECO:0000313" key="9">
    <source>
        <dbReference type="Proteomes" id="UP000245768"/>
    </source>
</evidence>
<protein>
    <submittedName>
        <fullName evidence="8">Cytochrome P450</fullName>
    </submittedName>
</protein>
<feature type="transmembrane region" description="Helical" evidence="7">
    <location>
        <begin position="20"/>
        <end position="41"/>
    </location>
</feature>
<dbReference type="PRINTS" id="PR00385">
    <property type="entry name" value="P450"/>
</dbReference>
<dbReference type="RefSeq" id="XP_025373712.1">
    <property type="nucleotide sequence ID" value="XM_025522991.1"/>
</dbReference>